<name>A0A0C2MH68_THEKT</name>
<gene>
    <name evidence="1" type="ORF">RF11_06200</name>
</gene>
<organism evidence="1 2">
    <name type="scientific">Thelohanellus kitauei</name>
    <name type="common">Myxosporean</name>
    <dbReference type="NCBI Taxonomy" id="669202"/>
    <lineage>
        <taxon>Eukaryota</taxon>
        <taxon>Metazoa</taxon>
        <taxon>Cnidaria</taxon>
        <taxon>Myxozoa</taxon>
        <taxon>Myxosporea</taxon>
        <taxon>Bivalvulida</taxon>
        <taxon>Platysporina</taxon>
        <taxon>Myxobolidae</taxon>
        <taxon>Thelohanellus</taxon>
    </lineage>
</organism>
<evidence type="ECO:0000313" key="2">
    <source>
        <dbReference type="Proteomes" id="UP000031668"/>
    </source>
</evidence>
<keyword evidence="2" id="KW-1185">Reference proteome</keyword>
<accession>A0A0C2MH68</accession>
<sequence length="100" mass="11494">MNLREWRSCNNLMNNHFVQDLKNQSILSVLSIGYSPQKIFADLKKEEYLKFRNTKNTLGYIDGGINPADIASRGASVQEIVNNHNWWNGPEWIKTGLITN</sequence>
<comment type="caution">
    <text evidence="1">The sequence shown here is derived from an EMBL/GenBank/DDBJ whole genome shotgun (WGS) entry which is preliminary data.</text>
</comment>
<protein>
    <submittedName>
        <fullName evidence="1">Uncharacterized protein</fullName>
    </submittedName>
</protein>
<evidence type="ECO:0000313" key="1">
    <source>
        <dbReference type="EMBL" id="KII63664.1"/>
    </source>
</evidence>
<dbReference type="Proteomes" id="UP000031668">
    <property type="component" value="Unassembled WGS sequence"/>
</dbReference>
<dbReference type="OrthoDB" id="5985697at2759"/>
<reference evidence="1 2" key="1">
    <citation type="journal article" date="2014" name="Genome Biol. Evol.">
        <title>The genome of the myxosporean Thelohanellus kitauei shows adaptations to nutrient acquisition within its fish host.</title>
        <authorList>
            <person name="Yang Y."/>
            <person name="Xiong J."/>
            <person name="Zhou Z."/>
            <person name="Huo F."/>
            <person name="Miao W."/>
            <person name="Ran C."/>
            <person name="Liu Y."/>
            <person name="Zhang J."/>
            <person name="Feng J."/>
            <person name="Wang M."/>
            <person name="Wang M."/>
            <person name="Wang L."/>
            <person name="Yao B."/>
        </authorList>
    </citation>
    <scope>NUCLEOTIDE SEQUENCE [LARGE SCALE GENOMIC DNA]</scope>
    <source>
        <strain evidence="1">Wuqing</strain>
    </source>
</reference>
<proteinExistence type="predicted"/>
<dbReference type="AlphaFoldDB" id="A0A0C2MH68"/>
<dbReference type="EMBL" id="JWZT01004623">
    <property type="protein sequence ID" value="KII63664.1"/>
    <property type="molecule type" value="Genomic_DNA"/>
</dbReference>